<reference evidence="7" key="1">
    <citation type="journal article" date="2013" name="Microb. Biotechnol.">
        <title>Metabolic potential of the organic-solvent tolerant Pseudomonas putida DOT-T1E deduced from its annotated genome.</title>
        <authorList>
            <person name="Udaondo Z."/>
            <person name="Molina L."/>
            <person name="Daniels C."/>
            <person name="Gomez M.J."/>
            <person name="Molina-Henares M.A."/>
            <person name="Matilla M.A."/>
            <person name="Roca A."/>
            <person name="Fernandez M."/>
            <person name="Duque E."/>
            <person name="Segura A."/>
            <person name="Ramos J.L."/>
        </authorList>
    </citation>
    <scope>NUCLEOTIDE SEQUENCE [LARGE SCALE GENOMIC DNA]</scope>
    <source>
        <strain evidence="7">DOT-T1E</strain>
    </source>
</reference>
<evidence type="ECO:0000313" key="7">
    <source>
        <dbReference type="Proteomes" id="UP000006503"/>
    </source>
</evidence>
<dbReference type="GO" id="GO:0000150">
    <property type="term" value="F:DNA strand exchange activity"/>
    <property type="evidence" value="ECO:0007669"/>
    <property type="project" value="InterPro"/>
</dbReference>
<feature type="domain" description="Resolvase/invertase-type recombinase catalytic" evidence="5">
    <location>
        <begin position="3"/>
        <end position="143"/>
    </location>
</feature>
<dbReference type="SMART" id="SM00857">
    <property type="entry name" value="Resolvase"/>
    <property type="match status" value="1"/>
</dbReference>
<dbReference type="EMBL" id="CP003734">
    <property type="protein sequence ID" value="AFO50861.1"/>
    <property type="molecule type" value="Genomic_DNA"/>
</dbReference>
<protein>
    <submittedName>
        <fullName evidence="6">Resolvase</fullName>
    </submittedName>
</protein>
<feature type="active site" description="O-(5'-phospho-DNA)-serine intermediate" evidence="4">
    <location>
        <position position="11"/>
    </location>
</feature>
<evidence type="ECO:0000313" key="6">
    <source>
        <dbReference type="EMBL" id="AFO50861.1"/>
    </source>
</evidence>
<evidence type="ECO:0000259" key="5">
    <source>
        <dbReference type="PROSITE" id="PS51736"/>
    </source>
</evidence>
<name>I7CC69_PSEPT</name>
<keyword evidence="2" id="KW-0238">DNA-binding</keyword>
<dbReference type="PATRIC" id="fig|1196325.3.peg.4989"/>
<organism evidence="6 7">
    <name type="scientific">Pseudomonas putida (strain DOT-T1E)</name>
    <dbReference type="NCBI Taxonomy" id="1196325"/>
    <lineage>
        <taxon>Bacteria</taxon>
        <taxon>Pseudomonadati</taxon>
        <taxon>Pseudomonadota</taxon>
        <taxon>Gammaproteobacteria</taxon>
        <taxon>Pseudomonadales</taxon>
        <taxon>Pseudomonadaceae</taxon>
        <taxon>Pseudomonas</taxon>
    </lineage>
</organism>
<gene>
    <name evidence="6" type="ordered locus">T1E_5037</name>
</gene>
<dbReference type="RefSeq" id="WP_014861673.1">
    <property type="nucleotide sequence ID" value="NC_018220.1"/>
</dbReference>
<sequence length="190" mass="20861">MSRTFAYGRVSTLEQSTDNQLLALQQKGFDIQPQRWFAEQVSGGMPALHRPEFSKMADRMEAGDSLIVLKLDRLGRDVQDVLATIEVLAARNIHVKSLDLEGVDLTSAAGKLQLTVLAAVAAFERDRITERTKEGLKRAVNDGKILGRPAAVRTTKAVQEQKARGLSQSEAAAAMKVGIATIKRHWNKVL</sequence>
<dbReference type="Proteomes" id="UP000006503">
    <property type="component" value="Chromosome"/>
</dbReference>
<dbReference type="PANTHER" id="PTHR30461:SF2">
    <property type="entry name" value="SERINE RECOMBINASE PINE-RELATED"/>
    <property type="match status" value="1"/>
</dbReference>
<dbReference type="InterPro" id="IPR006119">
    <property type="entry name" value="Resolv_N"/>
</dbReference>
<dbReference type="KEGG" id="ppx:T1E_5037"/>
<keyword evidence="1" id="KW-0229">DNA integration</keyword>
<dbReference type="Gene3D" id="3.40.50.1390">
    <property type="entry name" value="Resolvase, N-terminal catalytic domain"/>
    <property type="match status" value="1"/>
</dbReference>
<dbReference type="InterPro" id="IPR006118">
    <property type="entry name" value="Recombinase_CS"/>
</dbReference>
<dbReference type="InterPro" id="IPR036162">
    <property type="entry name" value="Resolvase-like_N_sf"/>
</dbReference>
<accession>I7CC69</accession>
<evidence type="ECO:0000256" key="2">
    <source>
        <dbReference type="ARBA" id="ARBA00023125"/>
    </source>
</evidence>
<dbReference type="PROSITE" id="PS00398">
    <property type="entry name" value="RECOMBINASES_2"/>
    <property type="match status" value="1"/>
</dbReference>
<dbReference type="HOGENOM" id="CLU_010686_8_2_6"/>
<evidence type="ECO:0000256" key="1">
    <source>
        <dbReference type="ARBA" id="ARBA00022908"/>
    </source>
</evidence>
<dbReference type="Pfam" id="PF00239">
    <property type="entry name" value="Resolvase"/>
    <property type="match status" value="1"/>
</dbReference>
<dbReference type="CDD" id="cd03768">
    <property type="entry name" value="SR_ResInv"/>
    <property type="match status" value="1"/>
</dbReference>
<dbReference type="GO" id="GO:0015074">
    <property type="term" value="P:DNA integration"/>
    <property type="evidence" value="ECO:0007669"/>
    <property type="project" value="UniProtKB-KW"/>
</dbReference>
<evidence type="ECO:0000256" key="3">
    <source>
        <dbReference type="ARBA" id="ARBA00023172"/>
    </source>
</evidence>
<dbReference type="AlphaFoldDB" id="I7CC69"/>
<dbReference type="GO" id="GO:0003677">
    <property type="term" value="F:DNA binding"/>
    <property type="evidence" value="ECO:0007669"/>
    <property type="project" value="UniProtKB-KW"/>
</dbReference>
<evidence type="ECO:0000256" key="4">
    <source>
        <dbReference type="PIRSR" id="PIRSR606118-50"/>
    </source>
</evidence>
<proteinExistence type="predicted"/>
<dbReference type="SUPFAM" id="SSF53041">
    <property type="entry name" value="Resolvase-like"/>
    <property type="match status" value="1"/>
</dbReference>
<dbReference type="PROSITE" id="PS51736">
    <property type="entry name" value="RECOMBINASES_3"/>
    <property type="match status" value="1"/>
</dbReference>
<dbReference type="PANTHER" id="PTHR30461">
    <property type="entry name" value="DNA-INVERTASE FROM LAMBDOID PROPHAGE"/>
    <property type="match status" value="1"/>
</dbReference>
<keyword evidence="3" id="KW-0233">DNA recombination</keyword>
<dbReference type="InterPro" id="IPR050639">
    <property type="entry name" value="SSR_resolvase"/>
</dbReference>